<proteinExistence type="predicted"/>
<evidence type="ECO:0000313" key="3">
    <source>
        <dbReference type="Proteomes" id="UP000593565"/>
    </source>
</evidence>
<comment type="caution">
    <text evidence="2">The sequence shown here is derived from an EMBL/GenBank/DDBJ whole genome shotgun (WGS) entry which is preliminary data.</text>
</comment>
<dbReference type="GO" id="GO:0051260">
    <property type="term" value="P:protein homooligomerization"/>
    <property type="evidence" value="ECO:0007669"/>
    <property type="project" value="InterPro"/>
</dbReference>
<dbReference type="Gene3D" id="3.30.710.10">
    <property type="entry name" value="Potassium Channel Kv1.1, Chain A"/>
    <property type="match status" value="1"/>
</dbReference>
<dbReference type="InterPro" id="IPR000210">
    <property type="entry name" value="BTB/POZ_dom"/>
</dbReference>
<dbReference type="Proteomes" id="UP000593565">
    <property type="component" value="Unassembled WGS sequence"/>
</dbReference>
<dbReference type="Pfam" id="PF02214">
    <property type="entry name" value="BTB_2"/>
    <property type="match status" value="1"/>
</dbReference>
<dbReference type="EMBL" id="JAAGNN010000026">
    <property type="protein sequence ID" value="KAF4072027.1"/>
    <property type="molecule type" value="Genomic_DNA"/>
</dbReference>
<feature type="domain" description="BTB" evidence="1">
    <location>
        <begin position="21"/>
        <end position="118"/>
    </location>
</feature>
<sequence>MSLPDIKPSRKLAGEPLKQCSVVQLNVGGQVYTTTLVTLRRIPNSKLAEMFSVPSKLIKDAEGRCFVDRDGTHFRAILEYLRSEEVPTKNLQEVHKEAVYYGIKPLVKLLEETPQFFGEKVGRQQFLSHVRNYHENLEVLIRVGRAEAMASRYSIIIMCVLKTDNELARYNDAMVSLDSRKESIVTFGPWNSQATAEDLLDCIKMDIEAKGYKSFQETETAQTKYFSRSSVKLYKTFDIFEMSVK</sequence>
<dbReference type="AlphaFoldDB" id="A0A7J5ZQW3"/>
<gene>
    <name evidence="2" type="ORF">AMELA_G00269610</name>
</gene>
<protein>
    <recommendedName>
        <fullName evidence="1">BTB domain-containing protein</fullName>
    </recommendedName>
</protein>
<dbReference type="InterPro" id="IPR003131">
    <property type="entry name" value="T1-type_BTB"/>
</dbReference>
<organism evidence="2 3">
    <name type="scientific">Ameiurus melas</name>
    <name type="common">Black bullhead</name>
    <name type="synonym">Silurus melas</name>
    <dbReference type="NCBI Taxonomy" id="219545"/>
    <lineage>
        <taxon>Eukaryota</taxon>
        <taxon>Metazoa</taxon>
        <taxon>Chordata</taxon>
        <taxon>Craniata</taxon>
        <taxon>Vertebrata</taxon>
        <taxon>Euteleostomi</taxon>
        <taxon>Actinopterygii</taxon>
        <taxon>Neopterygii</taxon>
        <taxon>Teleostei</taxon>
        <taxon>Ostariophysi</taxon>
        <taxon>Siluriformes</taxon>
        <taxon>Ictaluridae</taxon>
        <taxon>Ameiurus</taxon>
    </lineage>
</organism>
<accession>A0A7J5ZQW3</accession>
<dbReference type="SUPFAM" id="SSF54695">
    <property type="entry name" value="POZ domain"/>
    <property type="match status" value="1"/>
</dbReference>
<dbReference type="InterPro" id="IPR011333">
    <property type="entry name" value="SKP1/BTB/POZ_sf"/>
</dbReference>
<dbReference type="PANTHER" id="PTHR14499:SF3">
    <property type="entry name" value="BTB_POZ DOMAIN-CONTAINING PROTEIN KCTD14"/>
    <property type="match status" value="1"/>
</dbReference>
<reference evidence="2 3" key="1">
    <citation type="submission" date="2020-02" db="EMBL/GenBank/DDBJ databases">
        <title>A chromosome-scale genome assembly of the black bullhead catfish (Ameiurus melas).</title>
        <authorList>
            <person name="Wen M."/>
            <person name="Zham M."/>
            <person name="Cabau C."/>
            <person name="Klopp C."/>
            <person name="Donnadieu C."/>
            <person name="Roques C."/>
            <person name="Bouchez O."/>
            <person name="Lampietro C."/>
            <person name="Jouanno E."/>
            <person name="Herpin A."/>
            <person name="Louis A."/>
            <person name="Berthelot C."/>
            <person name="Parey E."/>
            <person name="Roest-Crollius H."/>
            <person name="Braasch I."/>
            <person name="Postlethwait J."/>
            <person name="Robinson-Rechavi M."/>
            <person name="Echchiki A."/>
            <person name="Begum T."/>
            <person name="Montfort J."/>
            <person name="Schartl M."/>
            <person name="Bobe J."/>
            <person name="Guiguen Y."/>
        </authorList>
    </citation>
    <scope>NUCLEOTIDE SEQUENCE [LARGE SCALE GENOMIC DNA]</scope>
    <source>
        <strain evidence="2">M_S1</strain>
        <tissue evidence="2">Blood</tissue>
    </source>
</reference>
<evidence type="ECO:0000259" key="1">
    <source>
        <dbReference type="SMART" id="SM00225"/>
    </source>
</evidence>
<dbReference type="Pfam" id="PF25611">
    <property type="entry name" value="KCTD_C"/>
    <property type="match status" value="1"/>
</dbReference>
<dbReference type="PANTHER" id="PTHR14499">
    <property type="entry name" value="POTASSIUM CHANNEL TETRAMERIZATION DOMAIN-CONTAINING"/>
    <property type="match status" value="1"/>
</dbReference>
<name>A0A7J5ZQW3_AMEME</name>
<dbReference type="InterPro" id="IPR057890">
    <property type="entry name" value="KCTD7/14_C"/>
</dbReference>
<dbReference type="SMART" id="SM00225">
    <property type="entry name" value="BTB"/>
    <property type="match status" value="1"/>
</dbReference>
<evidence type="ECO:0000313" key="2">
    <source>
        <dbReference type="EMBL" id="KAF4072027.1"/>
    </source>
</evidence>
<keyword evidence="3" id="KW-1185">Reference proteome</keyword>